<dbReference type="EMBL" id="BMDC01000001">
    <property type="protein sequence ID" value="GGH58411.1"/>
    <property type="molecule type" value="Genomic_DNA"/>
</dbReference>
<dbReference type="AlphaFoldDB" id="A0A917ING2"/>
<keyword evidence="3" id="KW-1185">Reference proteome</keyword>
<proteinExistence type="predicted"/>
<sequence length="171" mass="19496">MPKGAVDIEDGGGHLFRRSALKDYMAGSRRSVLPSYTGKRFICFLWAIFFVFILSLVYLLFSSRADEYNQNVFYYDKKTNSLYPGNGLTDYPSKIIITFNEDEKPLKLIANQDFRIEKMNPGAEIKSIYSIEDESLYVKLSNNTIGAEVSSGYYPVQVATEEVSVFELFID</sequence>
<feature type="transmembrane region" description="Helical" evidence="1">
    <location>
        <begin position="41"/>
        <end position="61"/>
    </location>
</feature>
<organism evidence="2 3">
    <name type="scientific">Rothia aerolata</name>
    <dbReference type="NCBI Taxonomy" id="1812262"/>
    <lineage>
        <taxon>Bacteria</taxon>
        <taxon>Bacillati</taxon>
        <taxon>Actinomycetota</taxon>
        <taxon>Actinomycetes</taxon>
        <taxon>Micrococcales</taxon>
        <taxon>Micrococcaceae</taxon>
        <taxon>Rothia</taxon>
    </lineage>
</organism>
<dbReference type="Proteomes" id="UP000600171">
    <property type="component" value="Unassembled WGS sequence"/>
</dbReference>
<protein>
    <submittedName>
        <fullName evidence="2">Uncharacterized protein</fullName>
    </submittedName>
</protein>
<comment type="caution">
    <text evidence="2">The sequence shown here is derived from an EMBL/GenBank/DDBJ whole genome shotgun (WGS) entry which is preliminary data.</text>
</comment>
<keyword evidence="1" id="KW-1133">Transmembrane helix</keyword>
<keyword evidence="1" id="KW-0472">Membrane</keyword>
<accession>A0A917ING2</accession>
<reference evidence="2 3" key="1">
    <citation type="journal article" date="2014" name="Int. J. Syst. Evol. Microbiol.">
        <title>Complete genome sequence of Corynebacterium casei LMG S-19264T (=DSM 44701T), isolated from a smear-ripened cheese.</title>
        <authorList>
            <consortium name="US DOE Joint Genome Institute (JGI-PGF)"/>
            <person name="Walter F."/>
            <person name="Albersmeier A."/>
            <person name="Kalinowski J."/>
            <person name="Ruckert C."/>
        </authorList>
    </citation>
    <scope>NUCLEOTIDE SEQUENCE [LARGE SCALE GENOMIC DNA]</scope>
    <source>
        <strain evidence="2 3">CCM 8669</strain>
    </source>
</reference>
<keyword evidence="1" id="KW-0812">Transmembrane</keyword>
<gene>
    <name evidence="2" type="ORF">GCM10007359_04570</name>
</gene>
<name>A0A917ING2_9MICC</name>
<evidence type="ECO:0000313" key="3">
    <source>
        <dbReference type="Proteomes" id="UP000600171"/>
    </source>
</evidence>
<evidence type="ECO:0000256" key="1">
    <source>
        <dbReference type="SAM" id="Phobius"/>
    </source>
</evidence>
<dbReference type="RefSeq" id="WP_188358706.1">
    <property type="nucleotide sequence ID" value="NZ_BMDC01000001.1"/>
</dbReference>
<evidence type="ECO:0000313" key="2">
    <source>
        <dbReference type="EMBL" id="GGH58411.1"/>
    </source>
</evidence>